<proteinExistence type="predicted"/>
<gene>
    <name evidence="1" type="ordered locus">TP02_0047</name>
</gene>
<dbReference type="RefSeq" id="XP_764616.1">
    <property type="nucleotide sequence ID" value="XM_759523.1"/>
</dbReference>
<dbReference type="GeneID" id="3502087"/>
<dbReference type="AlphaFoldDB" id="Q4N690"/>
<dbReference type="VEuPathDB" id="PiroplasmaDB:TpMuguga_02g00047"/>
<dbReference type="KEGG" id="tpv:TP02_0047"/>
<dbReference type="InterPro" id="IPR020930">
    <property type="entry name" value="Ribosomal_uL5_bac-type"/>
</dbReference>
<dbReference type="GO" id="GO:0022625">
    <property type="term" value="C:cytosolic large ribosomal subunit"/>
    <property type="evidence" value="ECO:0007669"/>
    <property type="project" value="TreeGrafter"/>
</dbReference>
<dbReference type="GO" id="GO:0006412">
    <property type="term" value="P:translation"/>
    <property type="evidence" value="ECO:0007669"/>
    <property type="project" value="InterPro"/>
</dbReference>
<dbReference type="OMA" id="NIPCSIV"/>
<evidence type="ECO:0000313" key="1">
    <source>
        <dbReference type="EMBL" id="EAN32333.1"/>
    </source>
</evidence>
<evidence type="ECO:0000313" key="2">
    <source>
        <dbReference type="Proteomes" id="UP000001949"/>
    </source>
</evidence>
<dbReference type="EMBL" id="AAGK01000002">
    <property type="protein sequence ID" value="EAN32333.1"/>
    <property type="molecule type" value="Genomic_DNA"/>
</dbReference>
<reference evidence="1 2" key="1">
    <citation type="journal article" date="2005" name="Science">
        <title>Genome sequence of Theileria parva, a bovine pathogen that transforms lymphocytes.</title>
        <authorList>
            <person name="Gardner M.J."/>
            <person name="Bishop R."/>
            <person name="Shah T."/>
            <person name="de Villiers E.P."/>
            <person name="Carlton J.M."/>
            <person name="Hall N."/>
            <person name="Ren Q."/>
            <person name="Paulsen I.T."/>
            <person name="Pain A."/>
            <person name="Berriman M."/>
            <person name="Wilson R.J.M."/>
            <person name="Sato S."/>
            <person name="Ralph S.A."/>
            <person name="Mann D.J."/>
            <person name="Xiong Z."/>
            <person name="Shallom S.J."/>
            <person name="Weidman J."/>
            <person name="Jiang L."/>
            <person name="Lynn J."/>
            <person name="Weaver B."/>
            <person name="Shoaibi A."/>
            <person name="Domingo A.R."/>
            <person name="Wasawo D."/>
            <person name="Crabtree J."/>
            <person name="Wortman J.R."/>
            <person name="Haas B."/>
            <person name="Angiuoli S.V."/>
            <person name="Creasy T.H."/>
            <person name="Lu C."/>
            <person name="Suh B."/>
            <person name="Silva J.C."/>
            <person name="Utterback T.R."/>
            <person name="Feldblyum T.V."/>
            <person name="Pertea M."/>
            <person name="Allen J."/>
            <person name="Nierman W.C."/>
            <person name="Taracha E.L.N."/>
            <person name="Salzberg S.L."/>
            <person name="White O.R."/>
            <person name="Fitzhugh H.A."/>
            <person name="Morzaria S."/>
            <person name="Venter J.C."/>
            <person name="Fraser C.M."/>
            <person name="Nene V."/>
        </authorList>
    </citation>
    <scope>NUCLEOTIDE SEQUENCE [LARGE SCALE GENOMIC DNA]</scope>
    <source>
        <strain evidence="1 2">Muguga</strain>
    </source>
</reference>
<dbReference type="GO" id="GO:0008097">
    <property type="term" value="F:5S rRNA binding"/>
    <property type="evidence" value="ECO:0007669"/>
    <property type="project" value="TreeGrafter"/>
</dbReference>
<comment type="caution">
    <text evidence="1">The sequence shown here is derived from an EMBL/GenBank/DDBJ whole genome shotgun (WGS) entry which is preliminary data.</text>
</comment>
<dbReference type="InterPro" id="IPR011035">
    <property type="entry name" value="Ribosomal_bL25/Gln-tRNA_synth"/>
</dbReference>
<dbReference type="eggNOG" id="ENOG502QYUZ">
    <property type="taxonomic scope" value="Eukaryota"/>
</dbReference>
<accession>Q4N690</accession>
<name>Q4N690_THEPA</name>
<dbReference type="PANTHER" id="PTHR33284">
    <property type="entry name" value="RIBOSOMAL PROTEIN L25/GLN-TRNA SYNTHETASE, ANTI-CODON-BINDING DOMAIN-CONTAINING PROTEIN"/>
    <property type="match status" value="1"/>
</dbReference>
<dbReference type="PANTHER" id="PTHR33284:SF1">
    <property type="entry name" value="RIBOSOMAL PROTEIN L25_GLN-TRNA SYNTHETASE, ANTI-CODON-BINDING DOMAIN-CONTAINING PROTEIN"/>
    <property type="match status" value="1"/>
</dbReference>
<sequence length="276" mass="32022">MYFKRILRRRHWELLKKELVDTFSNHSRDTSVTLEVLPWPKFVQKEQLLSEGLVPALITDSGPLRKICIKSHLIQKLAFDEAYAHLSYLFTGRLYNLLVQNDGKDQHTEHSDDNVPEKCVISEVNSDPVEKVIYFIKFKRHIEGRITEVNIPCTITGLFASPAYLKGYHVELMMPTIKCEVVGKTIPPPFQIDVSSLDYTHPFSSIYLKDILHLLPSDDSVFFHRDYDLDSQEVVCTYLPGTLPEQPLPTDYIDPNFINKKGKRIHLTYKGYWPKQ</sequence>
<protein>
    <recommendedName>
        <fullName evidence="3">Ribosomal protein L25 beta domain-containing protein</fullName>
    </recommendedName>
</protein>
<keyword evidence="2" id="KW-1185">Reference proteome</keyword>
<evidence type="ECO:0008006" key="3">
    <source>
        <dbReference type="Google" id="ProtNLM"/>
    </source>
</evidence>
<dbReference type="SUPFAM" id="SSF50715">
    <property type="entry name" value="Ribosomal protein L25-like"/>
    <property type="match status" value="1"/>
</dbReference>
<dbReference type="Proteomes" id="UP000001949">
    <property type="component" value="Unassembled WGS sequence"/>
</dbReference>
<dbReference type="GO" id="GO:0003735">
    <property type="term" value="F:structural constituent of ribosome"/>
    <property type="evidence" value="ECO:0007669"/>
    <property type="project" value="InterPro"/>
</dbReference>
<dbReference type="InParanoid" id="Q4N690"/>
<organism evidence="1 2">
    <name type="scientific">Theileria parva</name>
    <name type="common">East coast fever infection agent</name>
    <dbReference type="NCBI Taxonomy" id="5875"/>
    <lineage>
        <taxon>Eukaryota</taxon>
        <taxon>Sar</taxon>
        <taxon>Alveolata</taxon>
        <taxon>Apicomplexa</taxon>
        <taxon>Aconoidasida</taxon>
        <taxon>Piroplasmida</taxon>
        <taxon>Theileriidae</taxon>
        <taxon>Theileria</taxon>
    </lineage>
</organism>